<evidence type="ECO:0000313" key="3">
    <source>
        <dbReference type="Proteomes" id="UP001211907"/>
    </source>
</evidence>
<feature type="compositionally biased region" description="Low complexity" evidence="1">
    <location>
        <begin position="405"/>
        <end position="415"/>
    </location>
</feature>
<feature type="compositionally biased region" description="Basic and acidic residues" evidence="1">
    <location>
        <begin position="192"/>
        <end position="201"/>
    </location>
</feature>
<feature type="compositionally biased region" description="Pro residues" evidence="1">
    <location>
        <begin position="416"/>
        <end position="431"/>
    </location>
</feature>
<feature type="region of interest" description="Disordered" evidence="1">
    <location>
        <begin position="182"/>
        <end position="238"/>
    </location>
</feature>
<gene>
    <name evidence="2" type="ORF">HK100_009644</name>
</gene>
<feature type="compositionally biased region" description="Gly residues" evidence="1">
    <location>
        <begin position="214"/>
        <end position="223"/>
    </location>
</feature>
<feature type="compositionally biased region" description="Low complexity" evidence="1">
    <location>
        <begin position="323"/>
        <end position="336"/>
    </location>
</feature>
<organism evidence="2 3">
    <name type="scientific">Physocladia obscura</name>
    <dbReference type="NCBI Taxonomy" id="109957"/>
    <lineage>
        <taxon>Eukaryota</taxon>
        <taxon>Fungi</taxon>
        <taxon>Fungi incertae sedis</taxon>
        <taxon>Chytridiomycota</taxon>
        <taxon>Chytridiomycota incertae sedis</taxon>
        <taxon>Chytridiomycetes</taxon>
        <taxon>Chytridiales</taxon>
        <taxon>Chytriomycetaceae</taxon>
        <taxon>Physocladia</taxon>
    </lineage>
</organism>
<protein>
    <submittedName>
        <fullName evidence="2">Uncharacterized protein</fullName>
    </submittedName>
</protein>
<feature type="region of interest" description="Disordered" evidence="1">
    <location>
        <begin position="306"/>
        <end position="434"/>
    </location>
</feature>
<reference evidence="2" key="1">
    <citation type="submission" date="2020-05" db="EMBL/GenBank/DDBJ databases">
        <title>Phylogenomic resolution of chytrid fungi.</title>
        <authorList>
            <person name="Stajich J.E."/>
            <person name="Amses K."/>
            <person name="Simmons R."/>
            <person name="Seto K."/>
            <person name="Myers J."/>
            <person name="Bonds A."/>
            <person name="Quandt C.A."/>
            <person name="Barry K."/>
            <person name="Liu P."/>
            <person name="Grigoriev I."/>
            <person name="Longcore J.E."/>
            <person name="James T.Y."/>
        </authorList>
    </citation>
    <scope>NUCLEOTIDE SEQUENCE</scope>
    <source>
        <strain evidence="2">JEL0513</strain>
    </source>
</reference>
<feature type="compositionally biased region" description="Acidic residues" evidence="1">
    <location>
        <begin position="224"/>
        <end position="237"/>
    </location>
</feature>
<proteinExistence type="predicted"/>
<keyword evidence="3" id="KW-1185">Reference proteome</keyword>
<evidence type="ECO:0000313" key="2">
    <source>
        <dbReference type="EMBL" id="KAJ3082633.1"/>
    </source>
</evidence>
<comment type="caution">
    <text evidence="2">The sequence shown here is derived from an EMBL/GenBank/DDBJ whole genome shotgun (WGS) entry which is preliminary data.</text>
</comment>
<feature type="compositionally biased region" description="Polar residues" evidence="1">
    <location>
        <begin position="307"/>
        <end position="322"/>
    </location>
</feature>
<feature type="non-terminal residue" evidence="2">
    <location>
        <position position="488"/>
    </location>
</feature>
<dbReference type="Proteomes" id="UP001211907">
    <property type="component" value="Unassembled WGS sequence"/>
</dbReference>
<dbReference type="EMBL" id="JADGJH010005001">
    <property type="protein sequence ID" value="KAJ3082633.1"/>
    <property type="molecule type" value="Genomic_DNA"/>
</dbReference>
<dbReference type="AlphaFoldDB" id="A0AAD5SNH7"/>
<name>A0AAD5SNH7_9FUNG</name>
<feature type="compositionally biased region" description="Basic and acidic residues" evidence="1">
    <location>
        <begin position="342"/>
        <end position="352"/>
    </location>
</feature>
<evidence type="ECO:0000256" key="1">
    <source>
        <dbReference type="SAM" id="MobiDB-lite"/>
    </source>
</evidence>
<sequence length="488" mass="51705">MMGESGGDTAVGVAATGSATATATATGLLSGTQKHTTLEQRRAMTEWLEQADGANARLIVGRGGGRKMDAYRSLAAHMNAEPTRARWTDAQACNRFKSCLKSYADARAVVGAAAAYAPSAADRAKGIASAAQKADAVCPFFARWHALFRPGDTGDTAETVPSSPARILSSVTAGSSCASSLLPSVVLPLPPPDRDRDRDNSPDGDGDNDNDNGNGNGNGNGNDGDGDGDRDGDDVDDQSVFSDCDVALDRTVVDELDRFYTAQLLHANHDDVAATPFAAPSSPSRSSSASVSPQIPAATVVHAVPEPQSSSLDSVPSLTNIPSRSSSSSSVISIRGSAKKRSNVDDSHDNKHIVSPTQHSAQSTDHHNQHEQQQQQQQPAKKYKRAIKNDTSASIIHPLLLPSNSPFSTAKTTPTPTTPPVKHPQQQPPPPSRKERELYLKLKDKELAVREKQAVLRKNIKEMEVQADLIKTAIGAGKSANELKEYLD</sequence>
<accession>A0AAD5SNH7</accession>